<evidence type="ECO:0000313" key="2">
    <source>
        <dbReference type="EMBL" id="KAJ8984024.1"/>
    </source>
</evidence>
<evidence type="ECO:0000313" key="3">
    <source>
        <dbReference type="Proteomes" id="UP001162164"/>
    </source>
</evidence>
<dbReference type="EMBL" id="JAPWTJ010000051">
    <property type="protein sequence ID" value="KAJ8984024.1"/>
    <property type="molecule type" value="Genomic_DNA"/>
</dbReference>
<proteinExistence type="predicted"/>
<reference evidence="2" key="1">
    <citation type="journal article" date="2023" name="Insect Mol. Biol.">
        <title>Genome sequencing provides insights into the evolution of gene families encoding plant cell wall-degrading enzymes in longhorned beetles.</title>
        <authorList>
            <person name="Shin N.R."/>
            <person name="Okamura Y."/>
            <person name="Kirsch R."/>
            <person name="Pauchet Y."/>
        </authorList>
    </citation>
    <scope>NUCLEOTIDE SEQUENCE</scope>
    <source>
        <strain evidence="2">MMC_N1</strain>
    </source>
</reference>
<sequence length="98" mass="12017">MLVNFNNHYDNKSKQVEELQVAFSTKDKIIKEQRLRTEELLREFEEYKQKFNSEVQDKLKHELFLANNKIEELEKSIRKANKNKYFVDRKGEQSQYWT</sequence>
<keyword evidence="3" id="KW-1185">Reference proteome</keyword>
<gene>
    <name evidence="2" type="ORF">NQ317_012248</name>
</gene>
<name>A0ABQ9K2E8_9CUCU</name>
<evidence type="ECO:0000256" key="1">
    <source>
        <dbReference type="SAM" id="Coils"/>
    </source>
</evidence>
<protein>
    <submittedName>
        <fullName evidence="2">Uncharacterized protein</fullName>
    </submittedName>
</protein>
<dbReference type="Proteomes" id="UP001162164">
    <property type="component" value="Unassembled WGS sequence"/>
</dbReference>
<keyword evidence="1" id="KW-0175">Coiled coil</keyword>
<feature type="coiled-coil region" evidence="1">
    <location>
        <begin position="30"/>
        <end position="83"/>
    </location>
</feature>
<comment type="caution">
    <text evidence="2">The sequence shown here is derived from an EMBL/GenBank/DDBJ whole genome shotgun (WGS) entry which is preliminary data.</text>
</comment>
<accession>A0ABQ9K2E8</accession>
<organism evidence="2 3">
    <name type="scientific">Molorchus minor</name>
    <dbReference type="NCBI Taxonomy" id="1323400"/>
    <lineage>
        <taxon>Eukaryota</taxon>
        <taxon>Metazoa</taxon>
        <taxon>Ecdysozoa</taxon>
        <taxon>Arthropoda</taxon>
        <taxon>Hexapoda</taxon>
        <taxon>Insecta</taxon>
        <taxon>Pterygota</taxon>
        <taxon>Neoptera</taxon>
        <taxon>Endopterygota</taxon>
        <taxon>Coleoptera</taxon>
        <taxon>Polyphaga</taxon>
        <taxon>Cucujiformia</taxon>
        <taxon>Chrysomeloidea</taxon>
        <taxon>Cerambycidae</taxon>
        <taxon>Lamiinae</taxon>
        <taxon>Monochamini</taxon>
        <taxon>Molorchus</taxon>
    </lineage>
</organism>